<accession>A0A238L6K8</accession>
<protein>
    <recommendedName>
        <fullName evidence="3">Transposase</fullName>
    </recommendedName>
</protein>
<evidence type="ECO:0008006" key="3">
    <source>
        <dbReference type="Google" id="ProtNLM"/>
    </source>
</evidence>
<sequence>MRYPASEKLEIVRLVEGSHLSDKRTLEKLGVSRPTYYRWYDRYLQRGEAGLEDLKSHPGLVWN</sequence>
<evidence type="ECO:0000313" key="1">
    <source>
        <dbReference type="EMBL" id="SMX50637.1"/>
    </source>
</evidence>
<dbReference type="InterPro" id="IPR010921">
    <property type="entry name" value="Trp_repressor/repl_initiator"/>
</dbReference>
<dbReference type="InterPro" id="IPR036388">
    <property type="entry name" value="WH-like_DNA-bd_sf"/>
</dbReference>
<dbReference type="AlphaFoldDB" id="A0A238L6K8"/>
<gene>
    <name evidence="1" type="ORF">PEV8663_04741</name>
</gene>
<organism evidence="1 2">
    <name type="scientific">Pelagimonas varians</name>
    <dbReference type="NCBI Taxonomy" id="696760"/>
    <lineage>
        <taxon>Bacteria</taxon>
        <taxon>Pseudomonadati</taxon>
        <taxon>Pseudomonadota</taxon>
        <taxon>Alphaproteobacteria</taxon>
        <taxon>Rhodobacterales</taxon>
        <taxon>Roseobacteraceae</taxon>
        <taxon>Pelagimonas</taxon>
    </lineage>
</organism>
<proteinExistence type="predicted"/>
<evidence type="ECO:0000313" key="2">
    <source>
        <dbReference type="Proteomes" id="UP000220836"/>
    </source>
</evidence>
<name>A0A238L6K8_9RHOB</name>
<dbReference type="OrthoDB" id="9803878at2"/>
<reference evidence="1 2" key="1">
    <citation type="submission" date="2017-05" db="EMBL/GenBank/DDBJ databases">
        <authorList>
            <person name="Song R."/>
            <person name="Chenine A.L."/>
            <person name="Ruprecht R.M."/>
        </authorList>
    </citation>
    <scope>NUCLEOTIDE SEQUENCE [LARGE SCALE GENOMIC DNA]</scope>
    <source>
        <strain evidence="1 2">CECT 8663</strain>
    </source>
</reference>
<keyword evidence="2" id="KW-1185">Reference proteome</keyword>
<dbReference type="Pfam" id="PF13384">
    <property type="entry name" value="HTH_23"/>
    <property type="match status" value="1"/>
</dbReference>
<dbReference type="Proteomes" id="UP000220836">
    <property type="component" value="Unassembled WGS sequence"/>
</dbReference>
<dbReference type="EMBL" id="FXYH01000038">
    <property type="protein sequence ID" value="SMX50637.1"/>
    <property type="molecule type" value="Genomic_DNA"/>
</dbReference>
<dbReference type="GO" id="GO:0043565">
    <property type="term" value="F:sequence-specific DNA binding"/>
    <property type="evidence" value="ECO:0007669"/>
    <property type="project" value="InterPro"/>
</dbReference>
<dbReference type="Gene3D" id="1.10.10.10">
    <property type="entry name" value="Winged helix-like DNA-binding domain superfamily/Winged helix DNA-binding domain"/>
    <property type="match status" value="1"/>
</dbReference>
<dbReference type="SUPFAM" id="SSF48295">
    <property type="entry name" value="TrpR-like"/>
    <property type="match status" value="1"/>
</dbReference>